<dbReference type="AlphaFoldDB" id="I3EIY6"/>
<dbReference type="InParanoid" id="I3EIY6"/>
<sequence>MSKFFAGLEDAPQKKVNSAIAAQLNFSDDSEEDKPTISNKEKKDEEVDKLCKETTFKKPKDVDQFFKKLTKYSAHFTKKGLPSVLVDFIAEAEKNKSTPAIFKQKKTKFLEKYNEVEVILNVVEEKKHKKSYIEEIGKTYLIENLQKRKEALKEMESISTLSDVEMHRINLYLLSCIIEESVEENYVEIIDRLKKEKNFVSAEEEQSLLRTRIGKYMRNLLKYVQELDADKINWENVYYDLMEVAEGLSDVTDVPRESVLEIDYFLRSTVDDVSRPYLTKEFIDRPIDSHNYEKFKVVEKLRDLPILEAVTLYKQLTEKENSTNAYLPKCAEELGHRAFIERDFTNAMDLLEYSYYNKTLWCSAKTETVLRVLCLCFEQKMKEREFFSVFKKSLLQIGDNLLLLKSQSIKMEIARAFVFLRLGSYLESHAIITEILPGFNCETLLRTRAIELLLTPQ</sequence>
<organism evidence="1 2">
    <name type="scientific">Nematocida parisii (strain ERTm3)</name>
    <name type="common">Nematode killer fungus</name>
    <dbReference type="NCBI Taxonomy" id="935791"/>
    <lineage>
        <taxon>Eukaryota</taxon>
        <taxon>Fungi</taxon>
        <taxon>Fungi incertae sedis</taxon>
        <taxon>Microsporidia</taxon>
        <taxon>Nematocida</taxon>
    </lineage>
</organism>
<dbReference type="OrthoDB" id="2194431at2759"/>
<evidence type="ECO:0000313" key="2">
    <source>
        <dbReference type="Proteomes" id="UP000002872"/>
    </source>
</evidence>
<dbReference type="OMA" id="MHRINLY"/>
<dbReference type="HOGENOM" id="CLU_600047_0_0_1"/>
<dbReference type="VEuPathDB" id="MicrosporidiaDB:NEQG_01002"/>
<evidence type="ECO:0000313" key="1">
    <source>
        <dbReference type="EMBL" id="EIJ89183.1"/>
    </source>
</evidence>
<reference evidence="1" key="1">
    <citation type="submission" date="2011-01" db="EMBL/GenBank/DDBJ databases">
        <title>The Genome Sequence of Nematocida parisii strain ERTm3.</title>
        <authorList>
            <consortium name="The Broad Institute Genome Sequencing Platform"/>
            <consortium name="The Broad Institute Genome Sequencing Center for Infectious Disease"/>
            <person name="Cuomo C."/>
            <person name="Troemel E."/>
            <person name="Young S.K."/>
            <person name="Zeng Q."/>
            <person name="Gargeya S."/>
            <person name="Fitzgerald M."/>
            <person name="Haas B."/>
            <person name="Abouelleil A."/>
            <person name="Alvarado L."/>
            <person name="Arachchi H.M."/>
            <person name="Berlin A."/>
            <person name="Chapman S.B."/>
            <person name="Gearin G."/>
            <person name="Goldberg J."/>
            <person name="Griggs A."/>
            <person name="Gujja S."/>
            <person name="Hansen M."/>
            <person name="Heiman D."/>
            <person name="Howarth C."/>
            <person name="Larimer J."/>
            <person name="Lui A."/>
            <person name="MacDonald P.J.P."/>
            <person name="McCowen C."/>
            <person name="Montmayeur A."/>
            <person name="Murphy C."/>
            <person name="Neiman D."/>
            <person name="Pearson M."/>
            <person name="Priest M."/>
            <person name="Roberts A."/>
            <person name="Saif S."/>
            <person name="Shea T."/>
            <person name="Sisk P."/>
            <person name="Stolte C."/>
            <person name="Sykes S."/>
            <person name="Wortman J."/>
            <person name="Nusbaum C."/>
            <person name="Birren B."/>
        </authorList>
    </citation>
    <scope>NUCLEOTIDE SEQUENCE</scope>
    <source>
        <strain evidence="1">ERTm3</strain>
    </source>
</reference>
<feature type="non-terminal residue" evidence="1">
    <location>
        <position position="1"/>
    </location>
</feature>
<dbReference type="EMBL" id="GL870877">
    <property type="protein sequence ID" value="EIJ89183.1"/>
    <property type="molecule type" value="Genomic_DNA"/>
</dbReference>
<dbReference type="Proteomes" id="UP000002872">
    <property type="component" value="Unassembled WGS sequence"/>
</dbReference>
<accession>I3EIY6</accession>
<protein>
    <submittedName>
        <fullName evidence="1">Uncharacterized protein</fullName>
    </submittedName>
</protein>
<proteinExistence type="predicted"/>
<gene>
    <name evidence="1" type="ORF">NEQG_01002</name>
</gene>
<name>I3EIY6_NEMP3</name>
<keyword evidence="2" id="KW-1185">Reference proteome</keyword>